<organism evidence="2 3">
    <name type="scientific">Mycena metata</name>
    <dbReference type="NCBI Taxonomy" id="1033252"/>
    <lineage>
        <taxon>Eukaryota</taxon>
        <taxon>Fungi</taxon>
        <taxon>Dikarya</taxon>
        <taxon>Basidiomycota</taxon>
        <taxon>Agaricomycotina</taxon>
        <taxon>Agaricomycetes</taxon>
        <taxon>Agaricomycetidae</taxon>
        <taxon>Agaricales</taxon>
        <taxon>Marasmiineae</taxon>
        <taxon>Mycenaceae</taxon>
        <taxon>Mycena</taxon>
    </lineage>
</organism>
<evidence type="ECO:0000313" key="2">
    <source>
        <dbReference type="EMBL" id="KAJ7741675.1"/>
    </source>
</evidence>
<dbReference type="Pfam" id="PF20415">
    <property type="entry name" value="DUF6699"/>
    <property type="match status" value="1"/>
</dbReference>
<protein>
    <recommendedName>
        <fullName evidence="1">DUF6699 domain-containing protein</fullName>
    </recommendedName>
</protein>
<proteinExistence type="predicted"/>
<comment type="caution">
    <text evidence="2">The sequence shown here is derived from an EMBL/GenBank/DDBJ whole genome shotgun (WGS) entry which is preliminary data.</text>
</comment>
<name>A0AAD7IF33_9AGAR</name>
<feature type="domain" description="DUF6699" evidence="1">
    <location>
        <begin position="193"/>
        <end position="318"/>
    </location>
</feature>
<keyword evidence="3" id="KW-1185">Reference proteome</keyword>
<evidence type="ECO:0000259" key="1">
    <source>
        <dbReference type="Pfam" id="PF20415"/>
    </source>
</evidence>
<dbReference type="InterPro" id="IPR046522">
    <property type="entry name" value="DUF6699"/>
</dbReference>
<sequence length="332" mass="37110">MQGVRPSRLETMSPAPLWPLLESCWAENPEDRPIMISTVQLLQSEPIAAPVKESRPDWDETYSARFRRSIQQWPLVPSVPEIERRITRYNARQPTTSLRDLGPYLLPRPPAPFKDSPAEVFSGPLSTLAIDARPPAPSISHTVPLPSWLPPGVWPDPTTLHIRPSLSCEAPSPTFQLDLSSTRFALELEPPGRQELSPSGFYPPLTFLQIVHPRIPYWPARLTSPAELTAGGPMPAISVYDVLKSLHRVMHEPISHADWQSLNGDVRAITKAFTHRCGMEAARAGVLPLRDREEQERNKGVKRVDFLLGKTVFIELFKAPEDPDGCLQVVTA</sequence>
<dbReference type="EMBL" id="JARKIB010000098">
    <property type="protein sequence ID" value="KAJ7741675.1"/>
    <property type="molecule type" value="Genomic_DNA"/>
</dbReference>
<dbReference type="AlphaFoldDB" id="A0AAD7IF33"/>
<evidence type="ECO:0000313" key="3">
    <source>
        <dbReference type="Proteomes" id="UP001215598"/>
    </source>
</evidence>
<reference evidence="2" key="1">
    <citation type="submission" date="2023-03" db="EMBL/GenBank/DDBJ databases">
        <title>Massive genome expansion in bonnet fungi (Mycena s.s.) driven by repeated elements and novel gene families across ecological guilds.</title>
        <authorList>
            <consortium name="Lawrence Berkeley National Laboratory"/>
            <person name="Harder C.B."/>
            <person name="Miyauchi S."/>
            <person name="Viragh M."/>
            <person name="Kuo A."/>
            <person name="Thoen E."/>
            <person name="Andreopoulos B."/>
            <person name="Lu D."/>
            <person name="Skrede I."/>
            <person name="Drula E."/>
            <person name="Henrissat B."/>
            <person name="Morin E."/>
            <person name="Kohler A."/>
            <person name="Barry K."/>
            <person name="LaButti K."/>
            <person name="Morin E."/>
            <person name="Salamov A."/>
            <person name="Lipzen A."/>
            <person name="Mereny Z."/>
            <person name="Hegedus B."/>
            <person name="Baldrian P."/>
            <person name="Stursova M."/>
            <person name="Weitz H."/>
            <person name="Taylor A."/>
            <person name="Grigoriev I.V."/>
            <person name="Nagy L.G."/>
            <person name="Martin F."/>
            <person name="Kauserud H."/>
        </authorList>
    </citation>
    <scope>NUCLEOTIDE SEQUENCE</scope>
    <source>
        <strain evidence="2">CBHHK182m</strain>
    </source>
</reference>
<dbReference type="Proteomes" id="UP001215598">
    <property type="component" value="Unassembled WGS sequence"/>
</dbReference>
<accession>A0AAD7IF33</accession>
<gene>
    <name evidence="2" type="ORF">B0H16DRAFT_1029545</name>
</gene>